<accession>A0A6H2A2S8</accession>
<organism evidence="2">
    <name type="scientific">viral metagenome</name>
    <dbReference type="NCBI Taxonomy" id="1070528"/>
    <lineage>
        <taxon>unclassified sequences</taxon>
        <taxon>metagenomes</taxon>
        <taxon>organismal metagenomes</taxon>
    </lineage>
</organism>
<evidence type="ECO:0000313" key="2">
    <source>
        <dbReference type="EMBL" id="QJA54114.1"/>
    </source>
</evidence>
<keyword evidence="1" id="KW-0812">Transmembrane</keyword>
<dbReference type="AlphaFoldDB" id="A0A6H2A2S8"/>
<protein>
    <submittedName>
        <fullName evidence="2">Uncharacterized protein</fullName>
    </submittedName>
</protein>
<name>A0A6H2A2S8_9ZZZZ</name>
<gene>
    <name evidence="2" type="ORF">TM448A04392_0007</name>
    <name evidence="3" type="ORF">TM448B04416_0007</name>
</gene>
<sequence>MKLWEEIRAFLMGCAIVGMMWFASTPFDKPDWVLPLDESIRMIEVAVENHAYTIEWLEINDPQYFPQYGSIEFNERWVDVYKSVKWWMENR</sequence>
<evidence type="ECO:0000256" key="1">
    <source>
        <dbReference type="SAM" id="Phobius"/>
    </source>
</evidence>
<dbReference type="EMBL" id="MT145075">
    <property type="protein sequence ID" value="QJI03291.1"/>
    <property type="molecule type" value="Genomic_DNA"/>
</dbReference>
<keyword evidence="1" id="KW-0472">Membrane</keyword>
<dbReference type="EMBL" id="MT144478">
    <property type="protein sequence ID" value="QJA54114.1"/>
    <property type="molecule type" value="Genomic_DNA"/>
</dbReference>
<reference evidence="2" key="1">
    <citation type="submission" date="2020-03" db="EMBL/GenBank/DDBJ databases">
        <title>The deep terrestrial virosphere.</title>
        <authorList>
            <person name="Holmfeldt K."/>
            <person name="Nilsson E."/>
            <person name="Simone D."/>
            <person name="Lopez-Fernandez M."/>
            <person name="Wu X."/>
            <person name="de Brujin I."/>
            <person name="Lundin D."/>
            <person name="Andersson A."/>
            <person name="Bertilsson S."/>
            <person name="Dopson M."/>
        </authorList>
    </citation>
    <scope>NUCLEOTIDE SEQUENCE</scope>
    <source>
        <strain evidence="2">TM448A04392</strain>
        <strain evidence="3">TM448B04416</strain>
    </source>
</reference>
<feature type="transmembrane region" description="Helical" evidence="1">
    <location>
        <begin position="7"/>
        <end position="24"/>
    </location>
</feature>
<proteinExistence type="predicted"/>
<keyword evidence="1" id="KW-1133">Transmembrane helix</keyword>
<evidence type="ECO:0000313" key="3">
    <source>
        <dbReference type="EMBL" id="QJI03291.1"/>
    </source>
</evidence>